<dbReference type="SMART" id="SM00387">
    <property type="entry name" value="HATPase_c"/>
    <property type="match status" value="1"/>
</dbReference>
<evidence type="ECO:0000313" key="9">
    <source>
        <dbReference type="EMBL" id="MDG0867907.1"/>
    </source>
</evidence>
<dbReference type="InterPro" id="IPR004358">
    <property type="entry name" value="Sig_transdc_His_kin-like_C"/>
</dbReference>
<keyword evidence="7" id="KW-0812">Transmembrane</keyword>
<dbReference type="InterPro" id="IPR003594">
    <property type="entry name" value="HATPase_dom"/>
</dbReference>
<keyword evidence="7" id="KW-1133">Transmembrane helix</keyword>
<dbReference type="InterPro" id="IPR005467">
    <property type="entry name" value="His_kinase_dom"/>
</dbReference>
<accession>A0ABD4XTL3</accession>
<evidence type="ECO:0000256" key="5">
    <source>
        <dbReference type="ARBA" id="ARBA00023012"/>
    </source>
</evidence>
<dbReference type="PRINTS" id="PR00344">
    <property type="entry name" value="BCTRLSENSOR"/>
</dbReference>
<dbReference type="SUPFAM" id="SSF55874">
    <property type="entry name" value="ATPase domain of HSP90 chaperone/DNA topoisomerase II/histidine kinase"/>
    <property type="match status" value="1"/>
</dbReference>
<dbReference type="PANTHER" id="PTHR43547">
    <property type="entry name" value="TWO-COMPONENT HISTIDINE KINASE"/>
    <property type="match status" value="1"/>
</dbReference>
<evidence type="ECO:0000256" key="7">
    <source>
        <dbReference type="SAM" id="Phobius"/>
    </source>
</evidence>
<name>A0ABD4XTL3_9CHLR</name>
<feature type="transmembrane region" description="Helical" evidence="7">
    <location>
        <begin position="12"/>
        <end position="30"/>
    </location>
</feature>
<evidence type="ECO:0000313" key="10">
    <source>
        <dbReference type="Proteomes" id="UP001321249"/>
    </source>
</evidence>
<dbReference type="AlphaFoldDB" id="A0ABD4XTL3"/>
<evidence type="ECO:0000256" key="2">
    <source>
        <dbReference type="ARBA" id="ARBA00012438"/>
    </source>
</evidence>
<dbReference type="EC" id="2.7.13.3" evidence="2"/>
<dbReference type="GO" id="GO:0000160">
    <property type="term" value="P:phosphorelay signal transduction system"/>
    <property type="evidence" value="ECO:0007669"/>
    <property type="project" value="UniProtKB-KW"/>
</dbReference>
<feature type="transmembrane region" description="Helical" evidence="7">
    <location>
        <begin position="45"/>
        <end position="68"/>
    </location>
</feature>
<dbReference type="GO" id="GO:0004673">
    <property type="term" value="F:protein histidine kinase activity"/>
    <property type="evidence" value="ECO:0007669"/>
    <property type="project" value="UniProtKB-EC"/>
</dbReference>
<feature type="compositionally biased region" description="Polar residues" evidence="6">
    <location>
        <begin position="295"/>
        <end position="311"/>
    </location>
</feature>
<evidence type="ECO:0000256" key="4">
    <source>
        <dbReference type="ARBA" id="ARBA00022777"/>
    </source>
</evidence>
<proteinExistence type="predicted"/>
<evidence type="ECO:0000256" key="1">
    <source>
        <dbReference type="ARBA" id="ARBA00000085"/>
    </source>
</evidence>
<feature type="region of interest" description="Disordered" evidence="6">
    <location>
        <begin position="295"/>
        <end position="323"/>
    </location>
</feature>
<feature type="domain" description="Histidine kinase" evidence="8">
    <location>
        <begin position="90"/>
        <end position="317"/>
    </location>
</feature>
<dbReference type="PROSITE" id="PS50109">
    <property type="entry name" value="HIS_KIN"/>
    <property type="match status" value="1"/>
</dbReference>
<keyword evidence="4" id="KW-0808">Transferase</keyword>
<evidence type="ECO:0000259" key="8">
    <source>
        <dbReference type="PROSITE" id="PS50109"/>
    </source>
</evidence>
<evidence type="ECO:0000256" key="3">
    <source>
        <dbReference type="ARBA" id="ARBA00022553"/>
    </source>
</evidence>
<comment type="caution">
    <text evidence="9">The sequence shown here is derived from an EMBL/GenBank/DDBJ whole genome shotgun (WGS) entry which is preliminary data.</text>
</comment>
<protein>
    <recommendedName>
        <fullName evidence="2">histidine kinase</fullName>
        <ecNumber evidence="2">2.7.13.3</ecNumber>
    </recommendedName>
</protein>
<dbReference type="RefSeq" id="WP_342826613.1">
    <property type="nucleotide sequence ID" value="NZ_CP046146.1"/>
</dbReference>
<keyword evidence="5" id="KW-0902">Two-component regulatory system</keyword>
<dbReference type="EMBL" id="WMBE01000004">
    <property type="protein sequence ID" value="MDG0867907.1"/>
    <property type="molecule type" value="Genomic_DNA"/>
</dbReference>
<dbReference type="Pfam" id="PF02518">
    <property type="entry name" value="HATPase_c"/>
    <property type="match status" value="1"/>
</dbReference>
<reference evidence="9 10" key="1">
    <citation type="submission" date="2019-11" db="EMBL/GenBank/DDBJ databases">
        <authorList>
            <person name="Cho J.-C."/>
        </authorList>
    </citation>
    <scope>NUCLEOTIDE SEQUENCE [LARGE SCALE GENOMIC DNA]</scope>
    <source>
        <strain evidence="9 10">JH702</strain>
    </source>
</reference>
<gene>
    <name evidence="9" type="ORF">GKO46_12625</name>
</gene>
<evidence type="ECO:0000256" key="6">
    <source>
        <dbReference type="SAM" id="MobiDB-lite"/>
    </source>
</evidence>
<sequence length="323" mass="35487">MNYQTLKILKYVGIAVAVIGLLFILLSPLIGESISAGTLWYIEPIAYVGAGVFILGALIAFGIMQYVASRPNVVPDDRTWSQVTQDYFDTFAHDMGRPLRRILGKQREARALLNETGEVTQHMVGELLDEIENQAPNFRLMIENVRVLVDLEDESAALAVEPVDAAAIVRNVSDRYTPIARERGLELVWWCEPSEFGLVYGDGSALDHVITNLVDNATKFAEGHVEIRLTRSDDSFLVRVWDDGAGIADSHLAHVFDRGWTPELSARSEKQSSGLGLFIASSLSQRCGGELLVESQQSNGASGEHSTTFTLSLPLDNRPSAVK</sequence>
<dbReference type="Gene3D" id="3.30.565.10">
    <property type="entry name" value="Histidine kinase-like ATPase, C-terminal domain"/>
    <property type="match status" value="1"/>
</dbReference>
<keyword evidence="3" id="KW-0597">Phosphoprotein</keyword>
<dbReference type="Proteomes" id="UP001321249">
    <property type="component" value="Unassembled WGS sequence"/>
</dbReference>
<dbReference type="InterPro" id="IPR036890">
    <property type="entry name" value="HATPase_C_sf"/>
</dbReference>
<keyword evidence="4" id="KW-0418">Kinase</keyword>
<keyword evidence="7" id="KW-0472">Membrane</keyword>
<organism evidence="9 10">
    <name type="scientific">Candidatus Lucifugimonas marina</name>
    <dbReference type="NCBI Taxonomy" id="3038979"/>
    <lineage>
        <taxon>Bacteria</taxon>
        <taxon>Bacillati</taxon>
        <taxon>Chloroflexota</taxon>
        <taxon>Dehalococcoidia</taxon>
        <taxon>SAR202 cluster</taxon>
        <taxon>Candidatus Lucifugimonadales</taxon>
        <taxon>Candidatus Lucifugimonadaceae</taxon>
        <taxon>Candidatus Lucifugimonas</taxon>
    </lineage>
</organism>
<dbReference type="PANTHER" id="PTHR43547:SF2">
    <property type="entry name" value="HYBRID SIGNAL TRANSDUCTION HISTIDINE KINASE C"/>
    <property type="match status" value="1"/>
</dbReference>
<comment type="catalytic activity">
    <reaction evidence="1">
        <text>ATP + protein L-histidine = ADP + protein N-phospho-L-histidine.</text>
        <dbReference type="EC" id="2.7.13.3"/>
    </reaction>
</comment>